<dbReference type="Proteomes" id="UP000002508">
    <property type="component" value="Chromosome"/>
</dbReference>
<gene>
    <name evidence="7" type="ordered locus">Cagg_2652</name>
</gene>
<proteinExistence type="predicted"/>
<reference evidence="7" key="1">
    <citation type="submission" date="2008-12" db="EMBL/GenBank/DDBJ databases">
        <title>Complete sequence of Chloroflexus aggregans DSM 9485.</title>
        <authorList>
            <consortium name="US DOE Joint Genome Institute"/>
            <person name="Lucas S."/>
            <person name="Copeland A."/>
            <person name="Lapidus A."/>
            <person name="Glavina del Rio T."/>
            <person name="Dalin E."/>
            <person name="Tice H."/>
            <person name="Pitluck S."/>
            <person name="Foster B."/>
            <person name="Larimer F."/>
            <person name="Land M."/>
            <person name="Hauser L."/>
            <person name="Kyrpides N."/>
            <person name="Mikhailova N."/>
            <person name="Bryant D."/>
            <person name="Richardson P."/>
        </authorList>
    </citation>
    <scope>NUCLEOTIDE SEQUENCE</scope>
    <source>
        <strain evidence="7">DSM 9485</strain>
    </source>
</reference>
<dbReference type="SUPFAM" id="SSF48452">
    <property type="entry name" value="TPR-like"/>
    <property type="match status" value="1"/>
</dbReference>
<dbReference type="EC" id="2.1.1.80" evidence="7"/>
<dbReference type="GO" id="GO:0032259">
    <property type="term" value="P:methylation"/>
    <property type="evidence" value="ECO:0007669"/>
    <property type="project" value="UniProtKB-KW"/>
</dbReference>
<dbReference type="SMART" id="SM00028">
    <property type="entry name" value="TPR"/>
    <property type="match status" value="2"/>
</dbReference>
<name>B8G4P4_CHLAD</name>
<feature type="compositionally biased region" description="Pro residues" evidence="5">
    <location>
        <begin position="225"/>
        <end position="251"/>
    </location>
</feature>
<evidence type="ECO:0000259" key="6">
    <source>
        <dbReference type="PROSITE" id="PS50123"/>
    </source>
</evidence>
<feature type="region of interest" description="Disordered" evidence="5">
    <location>
        <begin position="225"/>
        <end position="261"/>
    </location>
</feature>
<dbReference type="SUPFAM" id="SSF53335">
    <property type="entry name" value="S-adenosyl-L-methionine-dependent methyltransferases"/>
    <property type="match status" value="1"/>
</dbReference>
<evidence type="ECO:0000313" key="7">
    <source>
        <dbReference type="EMBL" id="ACL25520.1"/>
    </source>
</evidence>
<evidence type="ECO:0000256" key="5">
    <source>
        <dbReference type="SAM" id="MobiDB-lite"/>
    </source>
</evidence>
<evidence type="ECO:0000256" key="4">
    <source>
        <dbReference type="PROSITE-ProRule" id="PRU00339"/>
    </source>
</evidence>
<evidence type="ECO:0000313" key="8">
    <source>
        <dbReference type="Proteomes" id="UP000002508"/>
    </source>
</evidence>
<dbReference type="Pfam" id="PF13432">
    <property type="entry name" value="TPR_16"/>
    <property type="match status" value="1"/>
</dbReference>
<dbReference type="AlphaFoldDB" id="B8G4P4"/>
<feature type="repeat" description="TPR" evidence="4">
    <location>
        <begin position="286"/>
        <end position="319"/>
    </location>
</feature>
<dbReference type="Gene3D" id="1.25.40.10">
    <property type="entry name" value="Tetratricopeptide repeat domain"/>
    <property type="match status" value="1"/>
</dbReference>
<dbReference type="PANTHER" id="PTHR24422">
    <property type="entry name" value="CHEMOTAXIS PROTEIN METHYLTRANSFERASE"/>
    <property type="match status" value="1"/>
</dbReference>
<dbReference type="EMBL" id="CP001337">
    <property type="protein sequence ID" value="ACL25520.1"/>
    <property type="molecule type" value="Genomic_DNA"/>
</dbReference>
<dbReference type="eggNOG" id="COG1352">
    <property type="taxonomic scope" value="Bacteria"/>
</dbReference>
<protein>
    <submittedName>
        <fullName evidence="7">MCP methyltransferase, CheR-type with Tpr repeats</fullName>
        <ecNumber evidence="7">2.1.1.80</ecNumber>
    </submittedName>
</protein>
<dbReference type="SMART" id="SM00138">
    <property type="entry name" value="MeTrc"/>
    <property type="match status" value="1"/>
</dbReference>
<keyword evidence="4" id="KW-0802">TPR repeat</keyword>
<dbReference type="eggNOG" id="COG0457">
    <property type="taxonomic scope" value="Bacteria"/>
</dbReference>
<keyword evidence="8" id="KW-1185">Reference proteome</keyword>
<evidence type="ECO:0000256" key="1">
    <source>
        <dbReference type="ARBA" id="ARBA00022603"/>
    </source>
</evidence>
<feature type="compositionally biased region" description="Basic and acidic residues" evidence="5">
    <location>
        <begin position="252"/>
        <end position="261"/>
    </location>
</feature>
<dbReference type="HOGENOM" id="CLU_025854_4_1_0"/>
<dbReference type="InterPro" id="IPR022642">
    <property type="entry name" value="CheR_C"/>
</dbReference>
<dbReference type="CDD" id="cd02440">
    <property type="entry name" value="AdoMet_MTases"/>
    <property type="match status" value="1"/>
</dbReference>
<sequence>MFDLHEHSLVAWTARRNVIVPDLLQRRYLVRYLWVWSAGCATGEEPYSLVIALREALPTDPPWQINILATDINRRFLERAREAVYGNWSFRETPPAVRDRYFIPENGRWRLRDEVKHDVIFAQLNLVEPTYPSPQLGIIAFDLIFCRNVLIYFDDRTMQQIVQRLYDALTPGGWLVVGHAETHIERFRQFETYNAPGTVLYRKPLQAPPFVMPSTNLPALPLPPPPSPPVLAVQPPTPMPAPAPTSAPTPSPEERLRQARAAADHGDWDAAQAYVQQVLEINPLYAPAYYLLAQIAEHHGRLEEALADYRRSLYLDSHFVMGLIGMAGVAMRLNQMDTVRRSLRQAQQLLEQCANDTVVDPLSGGTAGDLRSYIALLWQQVNR</sequence>
<dbReference type="KEGG" id="cag:Cagg_2652"/>
<dbReference type="InterPro" id="IPR050903">
    <property type="entry name" value="Bact_Chemotaxis_MeTrfase"/>
</dbReference>
<evidence type="ECO:0000256" key="3">
    <source>
        <dbReference type="ARBA" id="ARBA00022691"/>
    </source>
</evidence>
<accession>B8G4P4</accession>
<evidence type="ECO:0000256" key="2">
    <source>
        <dbReference type="ARBA" id="ARBA00022679"/>
    </source>
</evidence>
<keyword evidence="1 7" id="KW-0489">Methyltransferase</keyword>
<feature type="domain" description="CheR-type methyltransferase" evidence="6">
    <location>
        <begin position="1"/>
        <end position="206"/>
    </location>
</feature>
<dbReference type="GO" id="GO:0008983">
    <property type="term" value="F:protein-glutamate O-methyltransferase activity"/>
    <property type="evidence" value="ECO:0007669"/>
    <property type="project" value="UniProtKB-EC"/>
</dbReference>
<keyword evidence="2 7" id="KW-0808">Transferase</keyword>
<keyword evidence="3" id="KW-0949">S-adenosyl-L-methionine</keyword>
<dbReference type="InterPro" id="IPR019734">
    <property type="entry name" value="TPR_rpt"/>
</dbReference>
<dbReference type="Pfam" id="PF01739">
    <property type="entry name" value="CheR"/>
    <property type="match status" value="1"/>
</dbReference>
<dbReference type="Gene3D" id="3.40.50.150">
    <property type="entry name" value="Vaccinia Virus protein VP39"/>
    <property type="match status" value="1"/>
</dbReference>
<dbReference type="InterPro" id="IPR011990">
    <property type="entry name" value="TPR-like_helical_dom_sf"/>
</dbReference>
<dbReference type="PANTHER" id="PTHR24422:SF19">
    <property type="entry name" value="CHEMOTAXIS PROTEIN METHYLTRANSFERASE"/>
    <property type="match status" value="1"/>
</dbReference>
<dbReference type="PROSITE" id="PS50005">
    <property type="entry name" value="TPR"/>
    <property type="match status" value="1"/>
</dbReference>
<dbReference type="InterPro" id="IPR000780">
    <property type="entry name" value="CheR_MeTrfase"/>
</dbReference>
<dbReference type="PRINTS" id="PR00996">
    <property type="entry name" value="CHERMTFRASE"/>
</dbReference>
<dbReference type="STRING" id="326427.Cagg_2652"/>
<dbReference type="InterPro" id="IPR029063">
    <property type="entry name" value="SAM-dependent_MTases_sf"/>
</dbReference>
<organism evidence="7 8">
    <name type="scientific">Chloroflexus aggregans (strain MD-66 / DSM 9485)</name>
    <dbReference type="NCBI Taxonomy" id="326427"/>
    <lineage>
        <taxon>Bacteria</taxon>
        <taxon>Bacillati</taxon>
        <taxon>Chloroflexota</taxon>
        <taxon>Chloroflexia</taxon>
        <taxon>Chloroflexales</taxon>
        <taxon>Chloroflexineae</taxon>
        <taxon>Chloroflexaceae</taxon>
        <taxon>Chloroflexus</taxon>
    </lineage>
</organism>
<dbReference type="PROSITE" id="PS50123">
    <property type="entry name" value="CHER"/>
    <property type="match status" value="1"/>
</dbReference>